<reference evidence="2 3" key="1">
    <citation type="journal article" date="2012" name="Genome Biol.">
        <title>Sequencing three crocodilian genomes to illuminate the evolution of archosaurs and amniotes.</title>
        <authorList>
            <person name="St John J.A."/>
            <person name="Braun E.L."/>
            <person name="Isberg S.R."/>
            <person name="Miles L.G."/>
            <person name="Chong A.Y."/>
            <person name="Gongora J."/>
            <person name="Dalzell P."/>
            <person name="Moran C."/>
            <person name="Bed'hom B."/>
            <person name="Abzhanov A."/>
            <person name="Burgess S.C."/>
            <person name="Cooksey A.M."/>
            <person name="Castoe T.A."/>
            <person name="Crawford N.G."/>
            <person name="Densmore L.D."/>
            <person name="Drew J.C."/>
            <person name="Edwards S.V."/>
            <person name="Faircloth B.C."/>
            <person name="Fujita M.K."/>
            <person name="Greenwold M.J."/>
            <person name="Hoffmann F.G."/>
            <person name="Howard J.M."/>
            <person name="Iguchi T."/>
            <person name="Janes D.E."/>
            <person name="Khan S.Y."/>
            <person name="Kohno S."/>
            <person name="de Koning A.J."/>
            <person name="Lance S.L."/>
            <person name="McCarthy F.M."/>
            <person name="McCormack J.E."/>
            <person name="Merchant M.E."/>
            <person name="Peterson D.G."/>
            <person name="Pollock D.D."/>
            <person name="Pourmand N."/>
            <person name="Raney B.J."/>
            <person name="Roessler K.A."/>
            <person name="Sanford J.R."/>
            <person name="Sawyer R.H."/>
            <person name="Schmidt C.J."/>
            <person name="Triplett E.W."/>
            <person name="Tuberville T.D."/>
            <person name="Venegas-Anaya M."/>
            <person name="Howard J.T."/>
            <person name="Jarvis E.D."/>
            <person name="Guillette L.J.Jr."/>
            <person name="Glenn T.C."/>
            <person name="Green R.E."/>
            <person name="Ray D.A."/>
        </authorList>
    </citation>
    <scope>NUCLEOTIDE SEQUENCE [LARGE SCALE GENOMIC DNA]</scope>
    <source>
        <strain evidence="2">KSC_2009_1</strain>
    </source>
</reference>
<proteinExistence type="predicted"/>
<name>A0A151MN31_ALLMI</name>
<dbReference type="EMBL" id="AKHW03005657">
    <property type="protein sequence ID" value="KYO25948.1"/>
    <property type="molecule type" value="Genomic_DNA"/>
</dbReference>
<sequence>MGGLSGVGEGPASCCHAHFWELQKREDELQRQQKETFSLKQKKDSLLAELQAWEHLIYQLQTELEKWRVKFGQLQNELGTSSKLYGQAKRQLEDLKTIVQQHRHSSVDNQNVPIAEEAHWHDAFVTLKCDFTELEKIHLEALLQLSHRVYVTKDRSIGISKATSKLDDTKKELEGVCADLVMVMQELDLARAELA</sequence>
<dbReference type="AlphaFoldDB" id="A0A151MN31"/>
<evidence type="ECO:0000256" key="1">
    <source>
        <dbReference type="SAM" id="Coils"/>
    </source>
</evidence>
<evidence type="ECO:0000313" key="2">
    <source>
        <dbReference type="EMBL" id="KYO25948.1"/>
    </source>
</evidence>
<comment type="caution">
    <text evidence="2">The sequence shown here is derived from an EMBL/GenBank/DDBJ whole genome shotgun (WGS) entry which is preliminary data.</text>
</comment>
<keyword evidence="1" id="KW-0175">Coiled coil</keyword>
<evidence type="ECO:0000313" key="3">
    <source>
        <dbReference type="Proteomes" id="UP000050525"/>
    </source>
</evidence>
<organism evidence="2 3">
    <name type="scientific">Alligator mississippiensis</name>
    <name type="common">American alligator</name>
    <dbReference type="NCBI Taxonomy" id="8496"/>
    <lineage>
        <taxon>Eukaryota</taxon>
        <taxon>Metazoa</taxon>
        <taxon>Chordata</taxon>
        <taxon>Craniata</taxon>
        <taxon>Vertebrata</taxon>
        <taxon>Euteleostomi</taxon>
        <taxon>Archelosauria</taxon>
        <taxon>Archosauria</taxon>
        <taxon>Crocodylia</taxon>
        <taxon>Alligatoridae</taxon>
        <taxon>Alligatorinae</taxon>
        <taxon>Alligator</taxon>
    </lineage>
</organism>
<keyword evidence="3" id="KW-1185">Reference proteome</keyword>
<feature type="coiled-coil region" evidence="1">
    <location>
        <begin position="22"/>
        <end position="77"/>
    </location>
</feature>
<accession>A0A151MN31</accession>
<dbReference type="Proteomes" id="UP000050525">
    <property type="component" value="Unassembled WGS sequence"/>
</dbReference>
<gene>
    <name evidence="2" type="ORF">Y1Q_0003730</name>
</gene>
<protein>
    <submittedName>
        <fullName evidence="2">Uncharacterized protein</fullName>
    </submittedName>
</protein>